<evidence type="ECO:0000313" key="5">
    <source>
        <dbReference type="EMBL" id="GAA5193203.1"/>
    </source>
</evidence>
<dbReference type="Proteomes" id="UP001501600">
    <property type="component" value="Unassembled WGS sequence"/>
</dbReference>
<comment type="caution">
    <text evidence="5">The sequence shown here is derived from an EMBL/GenBank/DDBJ whole genome shotgun (WGS) entry which is preliminary data.</text>
</comment>
<keyword evidence="2 3" id="KW-0560">Oxidoreductase</keyword>
<keyword evidence="6" id="KW-1185">Reference proteome</keyword>
<dbReference type="PANTHER" id="PTHR10430">
    <property type="entry name" value="PEROXIREDOXIN"/>
    <property type="match status" value="1"/>
</dbReference>
<dbReference type="RefSeq" id="WP_345317298.1">
    <property type="nucleotide sequence ID" value="NZ_BAABLF010000021.1"/>
</dbReference>
<reference evidence="6" key="1">
    <citation type="journal article" date="2019" name="Int. J. Syst. Evol. Microbiol.">
        <title>The Global Catalogue of Microorganisms (GCM) 10K type strain sequencing project: providing services to taxonomists for standard genome sequencing and annotation.</title>
        <authorList>
            <consortium name="The Broad Institute Genomics Platform"/>
            <consortium name="The Broad Institute Genome Sequencing Center for Infectious Disease"/>
            <person name="Wu L."/>
            <person name="Ma J."/>
        </authorList>
    </citation>
    <scope>NUCLEOTIDE SEQUENCE [LARGE SCALE GENOMIC DNA]</scope>
    <source>
        <strain evidence="6">JCM 18720</strain>
    </source>
</reference>
<keyword evidence="3" id="KW-0676">Redox-active center</keyword>
<evidence type="ECO:0000259" key="4">
    <source>
        <dbReference type="PROSITE" id="PS51352"/>
    </source>
</evidence>
<dbReference type="Gene3D" id="3.40.30.10">
    <property type="entry name" value="Glutaredoxin"/>
    <property type="match status" value="1"/>
</dbReference>
<comment type="function">
    <text evidence="3">Thiol-specific peroxidase that catalyzes the reduction of hydrogen peroxide and organic hydroperoxides to water and alcohols, respectively. Plays a role in cell protection against oxidative stress by detoxifying peroxides.</text>
</comment>
<proteinExistence type="inferred from homology"/>
<evidence type="ECO:0000256" key="3">
    <source>
        <dbReference type="RuleBase" id="RU366011"/>
    </source>
</evidence>
<comment type="similarity">
    <text evidence="3">Belongs to the peroxiredoxin family. Prx5 subfamily.</text>
</comment>
<evidence type="ECO:0000256" key="2">
    <source>
        <dbReference type="ARBA" id="ARBA00023002"/>
    </source>
</evidence>
<sequence length="158" mass="16749">MIAIGDTLPDISLAQLTPEGMQDRGSAYFAGRTVLLFAVPGAFTPTCSEQHLPSYLSNIDKLKAAGVDAIACVAVNDAFVMKAWSETQGCEGIDMLADGDAQFHQALGLSMDTGRFGGVRAQRYAMLVRDGEVVILQVEKPNEFSVSGAEAMLEAMAS</sequence>
<dbReference type="SUPFAM" id="SSF52833">
    <property type="entry name" value="Thioredoxin-like"/>
    <property type="match status" value="1"/>
</dbReference>
<dbReference type="CDD" id="cd03013">
    <property type="entry name" value="PRX5_like"/>
    <property type="match status" value="1"/>
</dbReference>
<dbReference type="PROSITE" id="PS51352">
    <property type="entry name" value="THIOREDOXIN_2"/>
    <property type="match status" value="1"/>
</dbReference>
<keyword evidence="1 3" id="KW-0575">Peroxidase</keyword>
<dbReference type="InterPro" id="IPR013740">
    <property type="entry name" value="Redoxin"/>
</dbReference>
<dbReference type="EC" id="1.11.1.27" evidence="3"/>
<accession>A0ABP9SC22</accession>
<gene>
    <name evidence="5" type="ORF">GCM10025772_23750</name>
</gene>
<dbReference type="InterPro" id="IPR013766">
    <property type="entry name" value="Thioredoxin_domain"/>
</dbReference>
<organism evidence="5 6">
    <name type="scientific">Ferrimonas gelatinilytica</name>
    <dbReference type="NCBI Taxonomy" id="1255257"/>
    <lineage>
        <taxon>Bacteria</taxon>
        <taxon>Pseudomonadati</taxon>
        <taxon>Pseudomonadota</taxon>
        <taxon>Gammaproteobacteria</taxon>
        <taxon>Alteromonadales</taxon>
        <taxon>Ferrimonadaceae</taxon>
        <taxon>Ferrimonas</taxon>
    </lineage>
</organism>
<comment type="catalytic activity">
    <reaction evidence="3">
        <text>a hydroperoxide + 2 glutathione = an alcohol + glutathione disulfide + H2O</text>
        <dbReference type="Rhea" id="RHEA:62632"/>
        <dbReference type="ChEBI" id="CHEBI:15377"/>
        <dbReference type="ChEBI" id="CHEBI:30879"/>
        <dbReference type="ChEBI" id="CHEBI:35924"/>
        <dbReference type="ChEBI" id="CHEBI:57925"/>
        <dbReference type="ChEBI" id="CHEBI:58297"/>
        <dbReference type="EC" id="1.11.1.27"/>
    </reaction>
</comment>
<dbReference type="EMBL" id="BAABLF010000021">
    <property type="protein sequence ID" value="GAA5193203.1"/>
    <property type="molecule type" value="Genomic_DNA"/>
</dbReference>
<protein>
    <recommendedName>
        <fullName evidence="3">Glutathione-dependent peroxiredoxin</fullName>
        <ecNumber evidence="3">1.11.1.27</ecNumber>
    </recommendedName>
</protein>
<dbReference type="PANTHER" id="PTHR10430:SF16">
    <property type="entry name" value="PEROXIREDOXIN-5, MITOCHONDRIAL"/>
    <property type="match status" value="1"/>
</dbReference>
<evidence type="ECO:0000256" key="1">
    <source>
        <dbReference type="ARBA" id="ARBA00022559"/>
    </source>
</evidence>
<dbReference type="InterPro" id="IPR036249">
    <property type="entry name" value="Thioredoxin-like_sf"/>
</dbReference>
<evidence type="ECO:0000313" key="6">
    <source>
        <dbReference type="Proteomes" id="UP001501600"/>
    </source>
</evidence>
<name>A0ABP9SC22_9GAMM</name>
<keyword evidence="3" id="KW-0049">Antioxidant</keyword>
<dbReference type="InterPro" id="IPR037944">
    <property type="entry name" value="PRX5-like"/>
</dbReference>
<dbReference type="Pfam" id="PF08534">
    <property type="entry name" value="Redoxin"/>
    <property type="match status" value="1"/>
</dbReference>
<feature type="domain" description="Thioredoxin" evidence="4">
    <location>
        <begin position="2"/>
        <end position="158"/>
    </location>
</feature>